<evidence type="ECO:0000313" key="3">
    <source>
        <dbReference type="EMBL" id="KAK8094944.1"/>
    </source>
</evidence>
<protein>
    <submittedName>
        <fullName evidence="3">HET-domain-containing protein</fullName>
    </submittedName>
</protein>
<comment type="caution">
    <text evidence="3">The sequence shown here is derived from an EMBL/GenBank/DDBJ whole genome shotgun (WGS) entry which is preliminary data.</text>
</comment>
<dbReference type="Proteomes" id="UP001433268">
    <property type="component" value="Unassembled WGS sequence"/>
</dbReference>
<accession>A0ABR1XE60</accession>
<feature type="region of interest" description="Disordered" evidence="1">
    <location>
        <begin position="419"/>
        <end position="455"/>
    </location>
</feature>
<evidence type="ECO:0000259" key="2">
    <source>
        <dbReference type="Pfam" id="PF06985"/>
    </source>
</evidence>
<dbReference type="EMBL" id="JAQQWN010000002">
    <property type="protein sequence ID" value="KAK8094944.1"/>
    <property type="molecule type" value="Genomic_DNA"/>
</dbReference>
<feature type="domain" description="Heterokaryon incompatibility" evidence="2">
    <location>
        <begin position="59"/>
        <end position="183"/>
    </location>
</feature>
<feature type="compositionally biased region" description="Low complexity" evidence="1">
    <location>
        <begin position="437"/>
        <end position="450"/>
    </location>
</feature>
<sequence>MVPNYLLVLSTWATRRLRTWSFWKAKGCGENTAHSATAGAHHIHKRFLPPKKRLEDRLREISFDDLPRTFQDAVQITRELGMRYLWIDGLCIVQGDKHDWASEAERMGAVYENASLVIAASGSASAQKGCFITGTRDLCSINLPYYTEDGQSEGYVHACAHIPGNRWFPGEGPLQNRGWALQEAYFARRAIHFMPGGPSWSCRELDLDERNRKGKPFFHKDWENVVENYSERRLTYESDRLMAIQAYANELQKKTGNIYNRGIFLSRLPEQLLWTNGNMSDAEDLAEDLVGLPSWTWASKGGLKVFLADRISECVSPLAPVVAHDKFRIDGSGSLLVEDCAVLCHTSGGRAGGINEPLDTQLCPIKEMVGMAVNYKGCVPFYLTEPSDSEYPRLRGVAYFDEDYKGTVHSLPLTTAAGRNHSRTRYMSSNDVESDTESSSSSTCSSTSPESQHDGPDYTSYMSLLVYVVMDRRSLSVWLAFPAPLPSFRAGI</sequence>
<keyword evidence="4" id="KW-1185">Reference proteome</keyword>
<reference evidence="3 4" key="1">
    <citation type="submission" date="2023-01" db="EMBL/GenBank/DDBJ databases">
        <title>Analysis of 21 Apiospora genomes using comparative genomics revels a genus with tremendous synthesis potential of carbohydrate active enzymes and secondary metabolites.</title>
        <authorList>
            <person name="Sorensen T."/>
        </authorList>
    </citation>
    <scope>NUCLEOTIDE SEQUENCE [LARGE SCALE GENOMIC DNA]</scope>
    <source>
        <strain evidence="3 4">CBS 114990</strain>
    </source>
</reference>
<proteinExistence type="predicted"/>
<dbReference type="PANTHER" id="PTHR33112:SF10">
    <property type="entry name" value="TOL"/>
    <property type="match status" value="1"/>
</dbReference>
<evidence type="ECO:0000256" key="1">
    <source>
        <dbReference type="SAM" id="MobiDB-lite"/>
    </source>
</evidence>
<organism evidence="3 4">
    <name type="scientific">Apiospora hydei</name>
    <dbReference type="NCBI Taxonomy" id="1337664"/>
    <lineage>
        <taxon>Eukaryota</taxon>
        <taxon>Fungi</taxon>
        <taxon>Dikarya</taxon>
        <taxon>Ascomycota</taxon>
        <taxon>Pezizomycotina</taxon>
        <taxon>Sordariomycetes</taxon>
        <taxon>Xylariomycetidae</taxon>
        <taxon>Amphisphaeriales</taxon>
        <taxon>Apiosporaceae</taxon>
        <taxon>Apiospora</taxon>
    </lineage>
</organism>
<gene>
    <name evidence="3" type="ORF">PG997_001629</name>
</gene>
<evidence type="ECO:0000313" key="4">
    <source>
        <dbReference type="Proteomes" id="UP001433268"/>
    </source>
</evidence>
<dbReference type="RefSeq" id="XP_066675717.1">
    <property type="nucleotide sequence ID" value="XM_066805944.1"/>
</dbReference>
<dbReference type="Pfam" id="PF06985">
    <property type="entry name" value="HET"/>
    <property type="match status" value="1"/>
</dbReference>
<dbReference type="GeneID" id="92039004"/>
<dbReference type="PANTHER" id="PTHR33112">
    <property type="entry name" value="DOMAIN PROTEIN, PUTATIVE-RELATED"/>
    <property type="match status" value="1"/>
</dbReference>
<dbReference type="InterPro" id="IPR010730">
    <property type="entry name" value="HET"/>
</dbReference>
<name>A0ABR1XE60_9PEZI</name>